<reference evidence="1" key="1">
    <citation type="submission" date="2023-05" db="EMBL/GenBank/DDBJ databases">
        <title>Nepenthes gracilis genome sequencing.</title>
        <authorList>
            <person name="Fukushima K."/>
        </authorList>
    </citation>
    <scope>NUCLEOTIDE SEQUENCE</scope>
    <source>
        <strain evidence="1">SING2019-196</strain>
    </source>
</reference>
<proteinExistence type="predicted"/>
<evidence type="ECO:0000313" key="1">
    <source>
        <dbReference type="EMBL" id="GMH24195.1"/>
    </source>
</evidence>
<dbReference type="Proteomes" id="UP001279734">
    <property type="component" value="Unassembled WGS sequence"/>
</dbReference>
<dbReference type="AlphaFoldDB" id="A0AAD3Y1P4"/>
<dbReference type="EMBL" id="BSYO01000027">
    <property type="protein sequence ID" value="GMH24195.1"/>
    <property type="molecule type" value="Genomic_DNA"/>
</dbReference>
<accession>A0AAD3Y1P4</accession>
<sequence length="144" mass="15417">MESAADGLKSAKSLTAYYGDDCLSSRQYCPEGLLPCSECPFFERTNKHDALDTVSGTKDPLELTLGKSEQTSSASLPVEPPLLLNDTVADSLCQSDAPVASPMGSLGPWLLRREQLEARELQWAVNNNADHGLGMPGSGLEGYL</sequence>
<organism evidence="1 2">
    <name type="scientific">Nepenthes gracilis</name>
    <name type="common">Slender pitcher plant</name>
    <dbReference type="NCBI Taxonomy" id="150966"/>
    <lineage>
        <taxon>Eukaryota</taxon>
        <taxon>Viridiplantae</taxon>
        <taxon>Streptophyta</taxon>
        <taxon>Embryophyta</taxon>
        <taxon>Tracheophyta</taxon>
        <taxon>Spermatophyta</taxon>
        <taxon>Magnoliopsida</taxon>
        <taxon>eudicotyledons</taxon>
        <taxon>Gunneridae</taxon>
        <taxon>Pentapetalae</taxon>
        <taxon>Caryophyllales</taxon>
        <taxon>Nepenthaceae</taxon>
        <taxon>Nepenthes</taxon>
    </lineage>
</organism>
<comment type="caution">
    <text evidence="1">The sequence shown here is derived from an EMBL/GenBank/DDBJ whole genome shotgun (WGS) entry which is preliminary data.</text>
</comment>
<name>A0AAD3Y1P4_NEPGR</name>
<protein>
    <submittedName>
        <fullName evidence="1">Uncharacterized protein</fullName>
    </submittedName>
</protein>
<gene>
    <name evidence="1" type="ORF">Nepgr_026038</name>
</gene>
<keyword evidence="2" id="KW-1185">Reference proteome</keyword>
<evidence type="ECO:0000313" key="2">
    <source>
        <dbReference type="Proteomes" id="UP001279734"/>
    </source>
</evidence>